<evidence type="ECO:0000256" key="6">
    <source>
        <dbReference type="SAM" id="MobiDB-lite"/>
    </source>
</evidence>
<feature type="compositionally biased region" description="Polar residues" evidence="6">
    <location>
        <begin position="186"/>
        <end position="195"/>
    </location>
</feature>
<keyword evidence="2" id="KW-0808">Transferase</keyword>
<feature type="region of interest" description="Disordered" evidence="6">
    <location>
        <begin position="278"/>
        <end position="419"/>
    </location>
</feature>
<dbReference type="InterPro" id="IPR008271">
    <property type="entry name" value="Ser/Thr_kinase_AS"/>
</dbReference>
<keyword evidence="1" id="KW-0723">Serine/threonine-protein kinase</keyword>
<dbReference type="PANTHER" id="PTHR24058:SF103">
    <property type="entry name" value="SERINE_THREONINE-PROTEIN KINASE PRP4 HOMOLOG"/>
    <property type="match status" value="1"/>
</dbReference>
<evidence type="ECO:0000313" key="8">
    <source>
        <dbReference type="EMBL" id="KAF2735025.1"/>
    </source>
</evidence>
<feature type="compositionally biased region" description="Polar residues" evidence="6">
    <location>
        <begin position="292"/>
        <end position="313"/>
    </location>
</feature>
<feature type="region of interest" description="Disordered" evidence="6">
    <location>
        <begin position="1"/>
        <end position="234"/>
    </location>
</feature>
<dbReference type="SUPFAM" id="SSF56112">
    <property type="entry name" value="Protein kinase-like (PK-like)"/>
    <property type="match status" value="1"/>
</dbReference>
<keyword evidence="9" id="KW-1185">Reference proteome</keyword>
<dbReference type="InterPro" id="IPR011009">
    <property type="entry name" value="Kinase-like_dom_sf"/>
</dbReference>
<feature type="compositionally biased region" description="Polar residues" evidence="6">
    <location>
        <begin position="209"/>
        <end position="218"/>
    </location>
</feature>
<feature type="compositionally biased region" description="Basic and acidic residues" evidence="6">
    <location>
        <begin position="225"/>
        <end position="234"/>
    </location>
</feature>
<feature type="compositionally biased region" description="Basic and acidic residues" evidence="6">
    <location>
        <begin position="147"/>
        <end position="163"/>
    </location>
</feature>
<dbReference type="PANTHER" id="PTHR24058">
    <property type="entry name" value="DUAL SPECIFICITY PROTEIN KINASE"/>
    <property type="match status" value="1"/>
</dbReference>
<feature type="compositionally biased region" description="Basic and acidic residues" evidence="6">
    <location>
        <begin position="196"/>
        <end position="207"/>
    </location>
</feature>
<feature type="compositionally biased region" description="Basic and acidic residues" evidence="6">
    <location>
        <begin position="368"/>
        <end position="377"/>
    </location>
</feature>
<evidence type="ECO:0000256" key="4">
    <source>
        <dbReference type="ARBA" id="ARBA00022777"/>
    </source>
</evidence>
<comment type="caution">
    <text evidence="8">The sequence shown here is derived from an EMBL/GenBank/DDBJ whole genome shotgun (WGS) entry which is preliminary data.</text>
</comment>
<feature type="compositionally biased region" description="Basic and acidic residues" evidence="6">
    <location>
        <begin position="35"/>
        <end position="60"/>
    </location>
</feature>
<dbReference type="GO" id="GO:0004674">
    <property type="term" value="F:protein serine/threonine kinase activity"/>
    <property type="evidence" value="ECO:0007669"/>
    <property type="project" value="UniProtKB-KW"/>
</dbReference>
<dbReference type="Gene3D" id="3.30.200.20">
    <property type="entry name" value="Phosphorylase Kinase, domain 1"/>
    <property type="match status" value="1"/>
</dbReference>
<dbReference type="Gene3D" id="1.10.510.10">
    <property type="entry name" value="Transferase(Phosphotransferase) domain 1"/>
    <property type="match status" value="1"/>
</dbReference>
<keyword evidence="4 8" id="KW-0418">Kinase</keyword>
<feature type="compositionally biased region" description="Basic and acidic residues" evidence="6">
    <location>
        <begin position="319"/>
        <end position="338"/>
    </location>
</feature>
<dbReference type="InterPro" id="IPR000719">
    <property type="entry name" value="Prot_kinase_dom"/>
</dbReference>
<sequence length="824" mass="93185">MSSSNNARSYNRPPRSPFDGESRDRRRPNPGMRRNYRDESPQPYRHPRDRDRDRVRERSRSRSPYRHSRDRSPSPYRRGRDRSPSPYRNGRDRSPSPYRHSRGGRDRSSLYPGSRDSRNTRDGNRYDNGDAGSKRKSDFPQRKARPEKRYDGPLSSRQDRDAGSKSPMSLVNDKPIVVPKFDDTTLPKQGGQSKTNEGKHVQEDVRMTVDTQDNSTYSDIDDENNAPRRETREEKLAKWAAIRARHAALDKAEDEAKAKAEADKAPIAQSLLQQPLIGNASNMDTQDAGLAATSSENVLSPANESPNVASSAGSPDEMIIDKPQEDGKGWSPQKEERSAAGYNPDADLTDTRPQVLGLSSSKMSASSAHEEDLLLKKEPKRKSKWEERDDMFASDTEPPTPSSSPHSDQGGTAKAKLSFDDDQSTYVAAPEGVILPEKMLGNWTDVSGYYKIIQNELMGPKHRYHVQTKAGGGVYSTVARAMVVKEQGQPPAKEDGQLLGKDAVKELVAIKITRKNDAMAYSAKREARFLKKLNDEDKEDKKHIIRFVEQFRHKGHLCLVFENMERNLRTLLEKDSKNQGIPLRAVKEYARQMFMGLSHLENNDIIHFDLKPDNILVSADTRTIKLCDFGTAQEVDENYDHDETMVSRFYRAPDIILGMKYGPAIDMWSIGCTIYEVWTGKILFNGKTNNAMIESFLETLEWPSEKLVKKGVRSHWHFDFTMPPTFRRGEPSSTVPQKAVGKHQISKTTLAKRVAEGAQGLTADIPKREDLDSFTSLLFGCLHWNVEKRTKPQAALEHKFFGLGQTQLARKPLAFPQPPRAHRK</sequence>
<evidence type="ECO:0000256" key="2">
    <source>
        <dbReference type="ARBA" id="ARBA00022679"/>
    </source>
</evidence>
<dbReference type="PROSITE" id="PS00108">
    <property type="entry name" value="PROTEIN_KINASE_ST"/>
    <property type="match status" value="1"/>
</dbReference>
<dbReference type="Proteomes" id="UP000799444">
    <property type="component" value="Unassembled WGS sequence"/>
</dbReference>
<evidence type="ECO:0000313" key="9">
    <source>
        <dbReference type="Proteomes" id="UP000799444"/>
    </source>
</evidence>
<feature type="domain" description="Protein kinase" evidence="7">
    <location>
        <begin position="464"/>
        <end position="801"/>
    </location>
</feature>
<dbReference type="Pfam" id="PF00069">
    <property type="entry name" value="Pkinase"/>
    <property type="match status" value="1"/>
</dbReference>
<keyword evidence="5" id="KW-0067">ATP-binding</keyword>
<organism evidence="8 9">
    <name type="scientific">Polyplosphaeria fusca</name>
    <dbReference type="NCBI Taxonomy" id="682080"/>
    <lineage>
        <taxon>Eukaryota</taxon>
        <taxon>Fungi</taxon>
        <taxon>Dikarya</taxon>
        <taxon>Ascomycota</taxon>
        <taxon>Pezizomycotina</taxon>
        <taxon>Dothideomycetes</taxon>
        <taxon>Pleosporomycetidae</taxon>
        <taxon>Pleosporales</taxon>
        <taxon>Tetraplosphaeriaceae</taxon>
        <taxon>Polyplosphaeria</taxon>
    </lineage>
</organism>
<dbReference type="AlphaFoldDB" id="A0A9P4R0X0"/>
<reference evidence="8" key="1">
    <citation type="journal article" date="2020" name="Stud. Mycol.">
        <title>101 Dothideomycetes genomes: a test case for predicting lifestyles and emergence of pathogens.</title>
        <authorList>
            <person name="Haridas S."/>
            <person name="Albert R."/>
            <person name="Binder M."/>
            <person name="Bloem J."/>
            <person name="Labutti K."/>
            <person name="Salamov A."/>
            <person name="Andreopoulos B."/>
            <person name="Baker S."/>
            <person name="Barry K."/>
            <person name="Bills G."/>
            <person name="Bluhm B."/>
            <person name="Cannon C."/>
            <person name="Castanera R."/>
            <person name="Culley D."/>
            <person name="Daum C."/>
            <person name="Ezra D."/>
            <person name="Gonzalez J."/>
            <person name="Henrissat B."/>
            <person name="Kuo A."/>
            <person name="Liang C."/>
            <person name="Lipzen A."/>
            <person name="Lutzoni F."/>
            <person name="Magnuson J."/>
            <person name="Mondo S."/>
            <person name="Nolan M."/>
            <person name="Ohm R."/>
            <person name="Pangilinan J."/>
            <person name="Park H.-J."/>
            <person name="Ramirez L."/>
            <person name="Alfaro M."/>
            <person name="Sun H."/>
            <person name="Tritt A."/>
            <person name="Yoshinaga Y."/>
            <person name="Zwiers L.-H."/>
            <person name="Turgeon B."/>
            <person name="Goodwin S."/>
            <person name="Spatafora J."/>
            <person name="Crous P."/>
            <person name="Grigoriev I."/>
        </authorList>
    </citation>
    <scope>NUCLEOTIDE SEQUENCE</scope>
    <source>
        <strain evidence="8">CBS 125425</strain>
    </source>
</reference>
<keyword evidence="3" id="KW-0547">Nucleotide-binding</keyword>
<dbReference type="EMBL" id="ML996140">
    <property type="protein sequence ID" value="KAF2735025.1"/>
    <property type="molecule type" value="Genomic_DNA"/>
</dbReference>
<dbReference type="GO" id="GO:0005524">
    <property type="term" value="F:ATP binding"/>
    <property type="evidence" value="ECO:0007669"/>
    <property type="project" value="UniProtKB-KW"/>
</dbReference>
<dbReference type="OrthoDB" id="9332038at2759"/>
<proteinExistence type="predicted"/>
<dbReference type="PROSITE" id="PS50011">
    <property type="entry name" value="PROTEIN_KINASE_DOM"/>
    <property type="match status" value="1"/>
</dbReference>
<evidence type="ECO:0000256" key="5">
    <source>
        <dbReference type="ARBA" id="ARBA00022840"/>
    </source>
</evidence>
<dbReference type="InterPro" id="IPR050494">
    <property type="entry name" value="Ser_Thr_dual-spec_kinase"/>
</dbReference>
<evidence type="ECO:0000259" key="7">
    <source>
        <dbReference type="PROSITE" id="PS50011"/>
    </source>
</evidence>
<evidence type="ECO:0000256" key="3">
    <source>
        <dbReference type="ARBA" id="ARBA00022741"/>
    </source>
</evidence>
<feature type="compositionally biased region" description="Basic and acidic residues" evidence="6">
    <location>
        <begin position="115"/>
        <end position="141"/>
    </location>
</feature>
<gene>
    <name evidence="8" type="ORF">EJ04DRAFT_512023</name>
</gene>
<accession>A0A9P4R0X0</accession>
<dbReference type="SMART" id="SM00220">
    <property type="entry name" value="S_TKc"/>
    <property type="match status" value="1"/>
</dbReference>
<evidence type="ECO:0000256" key="1">
    <source>
        <dbReference type="ARBA" id="ARBA00022527"/>
    </source>
</evidence>
<name>A0A9P4R0X0_9PLEO</name>
<protein>
    <submittedName>
        <fullName evidence="8">Kinase-like protein</fullName>
    </submittedName>
</protein>